<name>A0A0P0M3H1_PHOVU</name>
<dbReference type="Proteomes" id="UP000061587">
    <property type="component" value="Chromosome"/>
</dbReference>
<dbReference type="EMBL" id="QSAI01000060">
    <property type="protein sequence ID" value="RGW43703.1"/>
    <property type="molecule type" value="Genomic_DNA"/>
</dbReference>
<dbReference type="EMBL" id="QSTG01000001">
    <property type="protein sequence ID" value="RGM48408.1"/>
    <property type="molecule type" value="Genomic_DNA"/>
</dbReference>
<reference evidence="7" key="1">
    <citation type="submission" date="2015-10" db="EMBL/GenBank/DDBJ databases">
        <title>Extensive mobilome-driven genome diversification in gut-associated Bacteroides vulgatus mpk.</title>
        <authorList>
            <person name="Beier S."/>
            <person name="Lange A."/>
            <person name="Huson D.H."/>
            <person name="Frick J.-S."/>
            <person name="Autenrieth I.B."/>
        </authorList>
    </citation>
    <scope>NUCLEOTIDE SEQUENCE [LARGE SCALE GENOMIC DNA]</scope>
    <source>
        <strain evidence="7">mpk</strain>
    </source>
</reference>
<dbReference type="PATRIC" id="fig|821.40.peg.3237"/>
<evidence type="ECO:0000313" key="10">
    <source>
        <dbReference type="Proteomes" id="UP000283833"/>
    </source>
</evidence>
<evidence type="ECO:0000313" key="2">
    <source>
        <dbReference type="EMBL" id="KAB6632570.1"/>
    </source>
</evidence>
<gene>
    <name evidence="1" type="ORF">BvMPK_2688</name>
    <name evidence="6" type="ORF">DWV70_21305</name>
    <name evidence="5" type="ORF">DWX04_22135</name>
    <name evidence="4" type="ORF">DWY53_11500</name>
    <name evidence="3" type="ORF">DXC16_00460</name>
    <name evidence="2" type="ORF">GAY12_15980</name>
</gene>
<dbReference type="Proteomes" id="UP000261003">
    <property type="component" value="Unassembled WGS sequence"/>
</dbReference>
<dbReference type="RefSeq" id="WP_005853212.1">
    <property type="nucleotide sequence ID" value="NZ_CAXSNX010000040.1"/>
</dbReference>
<dbReference type="Proteomes" id="UP000285469">
    <property type="component" value="Unassembled WGS sequence"/>
</dbReference>
<evidence type="ECO:0000313" key="9">
    <source>
        <dbReference type="Proteomes" id="UP000266497"/>
    </source>
</evidence>
<evidence type="ECO:0000313" key="3">
    <source>
        <dbReference type="EMBL" id="RGM48408.1"/>
    </source>
</evidence>
<reference evidence="2 12" key="4">
    <citation type="journal article" date="2019" name="Nat. Med.">
        <title>A library of human gut bacterial isolates paired with longitudinal multiomics data enables mechanistic microbiome research.</title>
        <authorList>
            <person name="Poyet M."/>
            <person name="Groussin M."/>
            <person name="Gibbons S.M."/>
            <person name="Avila-Pacheco J."/>
            <person name="Jiang X."/>
            <person name="Kearney S.M."/>
            <person name="Perrotta A.R."/>
            <person name="Berdy B."/>
            <person name="Zhao S."/>
            <person name="Lieberman T.D."/>
            <person name="Swanson P.K."/>
            <person name="Smith M."/>
            <person name="Roesemann S."/>
            <person name="Alexander J.E."/>
            <person name="Rich S.A."/>
            <person name="Livny J."/>
            <person name="Vlamakis H."/>
            <person name="Clish C."/>
            <person name="Bullock K."/>
            <person name="Deik A."/>
            <person name="Scott J."/>
            <person name="Pierce K.A."/>
            <person name="Xavier R.J."/>
            <person name="Alm E.J."/>
        </authorList>
    </citation>
    <scope>NUCLEOTIDE SEQUENCE [LARGE SCALE GENOMIC DNA]</scope>
    <source>
        <strain evidence="2 12">BIOML-A98</strain>
    </source>
</reference>
<evidence type="ECO:0000313" key="5">
    <source>
        <dbReference type="EMBL" id="RGT85778.1"/>
    </source>
</evidence>
<evidence type="ECO:0000313" key="7">
    <source>
        <dbReference type="Proteomes" id="UP000061587"/>
    </source>
</evidence>
<dbReference type="EMBL" id="WDAL01000034">
    <property type="protein sequence ID" value="KAB6632570.1"/>
    <property type="molecule type" value="Genomic_DNA"/>
</dbReference>
<dbReference type="EMBL" id="QRUD01000029">
    <property type="protein sequence ID" value="RGR38995.1"/>
    <property type="molecule type" value="Genomic_DNA"/>
</dbReference>
<dbReference type="EMBL" id="CP013020">
    <property type="protein sequence ID" value="ALK85278.1"/>
    <property type="molecule type" value="Genomic_DNA"/>
</dbReference>
<protein>
    <submittedName>
        <fullName evidence="1">Uncharacterized protein</fullName>
    </submittedName>
</protein>
<dbReference type="Proteomes" id="UP000283833">
    <property type="component" value="Unassembled WGS sequence"/>
</dbReference>
<accession>A0A0P0M3H1</accession>
<proteinExistence type="predicted"/>
<evidence type="ECO:0000313" key="4">
    <source>
        <dbReference type="EMBL" id="RGR38995.1"/>
    </source>
</evidence>
<evidence type="ECO:0000313" key="11">
    <source>
        <dbReference type="Proteomes" id="UP000285469"/>
    </source>
</evidence>
<dbReference type="Proteomes" id="UP000462015">
    <property type="component" value="Unassembled WGS sequence"/>
</dbReference>
<reference evidence="1 7" key="2">
    <citation type="journal article" date="2016" name="Genome Biol. Evol.">
        <title>Extensive mobilome-driven genome diversification in mouse gut-associated Bacteroides vulgatus mpk.</title>
        <authorList>
            <person name="Lange A."/>
            <person name="Beier S."/>
            <person name="Steimle A."/>
            <person name="Autenrieth I.B."/>
            <person name="Huson D.H."/>
            <person name="Frick J.S."/>
        </authorList>
    </citation>
    <scope>NUCLEOTIDE SEQUENCE [LARGE SCALE GENOMIC DNA]</scope>
    <source>
        <strain evidence="1">Mpk</strain>
        <strain evidence="7">mpk</strain>
    </source>
</reference>
<reference evidence="8 9" key="3">
    <citation type="submission" date="2018-08" db="EMBL/GenBank/DDBJ databases">
        <title>A genome reference for cultivated species of the human gut microbiota.</title>
        <authorList>
            <person name="Zou Y."/>
            <person name="Xue W."/>
            <person name="Luo G."/>
        </authorList>
    </citation>
    <scope>NUCLEOTIDE SEQUENCE [LARGE SCALE GENOMIC DNA]</scope>
    <source>
        <strain evidence="6 11">AF12-25</strain>
        <strain evidence="5 10">AF18-14</strain>
        <strain evidence="4 9">AF25-30LB</strain>
        <strain evidence="3 8">OM08-13BH</strain>
    </source>
</reference>
<dbReference type="Proteomes" id="UP000266497">
    <property type="component" value="Unassembled WGS sequence"/>
</dbReference>
<organism evidence="1 7">
    <name type="scientific">Phocaeicola vulgatus</name>
    <name type="common">Bacteroides vulgatus</name>
    <dbReference type="NCBI Taxonomy" id="821"/>
    <lineage>
        <taxon>Bacteria</taxon>
        <taxon>Pseudomonadati</taxon>
        <taxon>Bacteroidota</taxon>
        <taxon>Bacteroidia</taxon>
        <taxon>Bacteroidales</taxon>
        <taxon>Bacteroidaceae</taxon>
        <taxon>Phocaeicola</taxon>
    </lineage>
</organism>
<evidence type="ECO:0000313" key="12">
    <source>
        <dbReference type="Proteomes" id="UP000462015"/>
    </source>
</evidence>
<evidence type="ECO:0000313" key="6">
    <source>
        <dbReference type="EMBL" id="RGW43703.1"/>
    </source>
</evidence>
<sequence length="97" mass="11069">MRINFAQFPIYDGIKKEKLIANNITEAYGDWIYKNVAGLKAHLLAEKIFKSTAEGVEIDEEEVDIIRRSTSMLPGLLADSLNDYLDKKEEQHEKGIL</sequence>
<dbReference type="EMBL" id="QRXI01000066">
    <property type="protein sequence ID" value="RGT85778.1"/>
    <property type="molecule type" value="Genomic_DNA"/>
</dbReference>
<evidence type="ECO:0000313" key="1">
    <source>
        <dbReference type="EMBL" id="ALK85278.1"/>
    </source>
</evidence>
<dbReference type="AlphaFoldDB" id="A0A0P0M3H1"/>
<evidence type="ECO:0000313" key="8">
    <source>
        <dbReference type="Proteomes" id="UP000261003"/>
    </source>
</evidence>